<feature type="compositionally biased region" description="Basic and acidic residues" evidence="1">
    <location>
        <begin position="1642"/>
        <end position="1658"/>
    </location>
</feature>
<feature type="compositionally biased region" description="Low complexity" evidence="1">
    <location>
        <begin position="2083"/>
        <end position="2103"/>
    </location>
</feature>
<keyword evidence="2" id="KW-1133">Transmembrane helix</keyword>
<feature type="compositionally biased region" description="Polar residues" evidence="1">
    <location>
        <begin position="941"/>
        <end position="955"/>
    </location>
</feature>
<keyword evidence="2" id="KW-0812">Transmembrane</keyword>
<feature type="domain" description="Protein kinase" evidence="3">
    <location>
        <begin position="161"/>
        <end position="437"/>
    </location>
</feature>
<feature type="region of interest" description="Disordered" evidence="1">
    <location>
        <begin position="639"/>
        <end position="667"/>
    </location>
</feature>
<feature type="compositionally biased region" description="Low complexity" evidence="1">
    <location>
        <begin position="645"/>
        <end position="657"/>
    </location>
</feature>
<dbReference type="PRINTS" id="PR00109">
    <property type="entry name" value="TYRKINASE"/>
</dbReference>
<dbReference type="Gene3D" id="1.10.510.10">
    <property type="entry name" value="Transferase(Phosphotransferase) domain 1"/>
    <property type="match status" value="1"/>
</dbReference>
<feature type="compositionally biased region" description="Basic and acidic residues" evidence="1">
    <location>
        <begin position="1748"/>
        <end position="1764"/>
    </location>
</feature>
<feature type="compositionally biased region" description="Polar residues" evidence="1">
    <location>
        <begin position="1245"/>
        <end position="1258"/>
    </location>
</feature>
<dbReference type="CDD" id="cd00192">
    <property type="entry name" value="PTKc"/>
    <property type="match status" value="1"/>
</dbReference>
<feature type="transmembrane region" description="Helical" evidence="2">
    <location>
        <begin position="37"/>
        <end position="59"/>
    </location>
</feature>
<dbReference type="EMBL" id="JARGDH010000001">
    <property type="protein sequence ID" value="KAL0278321.1"/>
    <property type="molecule type" value="Genomic_DNA"/>
</dbReference>
<feature type="region of interest" description="Disordered" evidence="1">
    <location>
        <begin position="2019"/>
        <end position="2050"/>
    </location>
</feature>
<evidence type="ECO:0000256" key="1">
    <source>
        <dbReference type="SAM" id="MobiDB-lite"/>
    </source>
</evidence>
<dbReference type="SMART" id="SM00220">
    <property type="entry name" value="S_TKc"/>
    <property type="match status" value="1"/>
</dbReference>
<feature type="region of interest" description="Disordered" evidence="1">
    <location>
        <begin position="2069"/>
        <end position="2103"/>
    </location>
</feature>
<dbReference type="PROSITE" id="PS50011">
    <property type="entry name" value="PROTEIN_KINASE_DOM"/>
    <property type="match status" value="1"/>
</dbReference>
<dbReference type="GO" id="GO:0005524">
    <property type="term" value="F:ATP binding"/>
    <property type="evidence" value="ECO:0007669"/>
    <property type="project" value="InterPro"/>
</dbReference>
<dbReference type="PROSITE" id="PS00109">
    <property type="entry name" value="PROTEIN_KINASE_TYR"/>
    <property type="match status" value="1"/>
</dbReference>
<feature type="compositionally biased region" description="Polar residues" evidence="1">
    <location>
        <begin position="1664"/>
        <end position="1681"/>
    </location>
</feature>
<sequence>MGKSVIVVLFCIGICFWDLCSGLPIDFTSVGTGKLNAIWLTSSLLLAVGFLIGIVSLIIGCICCRNGGGFQEFSNSHGCLATPVIDGFVNPTASSEITIFPPFGVTSDASSRSSVVHFEPLPNIKPQSPNLRPAAFSYSEQDISSQDWFYNPYKNFPRNQLKYLQEYGKGWFGRVVEGEAQNIVPNEKVTKVIVKILHEDATPTDQMYFLHEVKFYRDLKHPNILGLLGRCLETEPFLILLESCPNGDLKSFLTQNMASAQALVEQGVTLRMLYNITSGLQYMHENKFIHTDLAARNCLVSPDLTVKIGDYGNSIEVFKSDYYCAGSVALPVRWCAPETLKCTDVTIETREVTPLANIWTLAVVFWEIVEFCKLPYEELNDDQVIVQVLGGKNYFLQMPKMSCLYKDELYHLMKLCWSPPLQRPTASQISVILANLLSSKNGTENEGIDPRRLSQDFEQRWQKSKPNYIPKTDNAADVEDVTLPKFKGAKVADSTYLDSPLGVFMLNKTKNPDSPRVCLKSEPTKGEKAVQLADTDKKSSNFEEDGCFEELKKSDSVTNLTGSLDRLNTMTEELQKKEFKADFDLNAGVSPQQITSEAKEPNPEIDSWLKGVEVNSEEDETFVRKISEAIRDLDAALAMEKTSSSEENSGKSSHQSSPGKETKEGEEIVVGDFKLGGDTTSFINVIPKSFELSSLQNSEEPQSINFTTTIPEKKSNFESYESPVAIGDPRSSLKFKNSLFDDSLKGNDSFVNVQSRNSSDTEDETWRRRIERGEFSEKVKEKSRSIANLMVLTHIDASDESDVDLEKSFDRSLTRNSYSRRHYAKSSLSSNNFGSENDLTNAVLEDNFKESLKKLSNDHKEYGRFDSLGMILPVDRQNVWGNILRKSNSEENLISAISSVPVESSLPSEMVTGPSDKEDTTKSRDNFLGNTASKKLGNDVDVNSQNSASLDNNKNNFKLDSASEFDDEQNCDNSEIGSACEIIVNGSSLSNDSCECIRLEKEDLSTGISAEESPLFSEDTILREEEKGGESPEIVPTFFGAVNQSAASSEKGGDDVERTNDELENVSAGILVKTIPEIEITEEVQEVVEDDFEKFELTVEKMRPFKFVLKEESPADVISVQKDELLADKPTVTIPGEVEVIIGACEDYTLDYFKGLKTTFGGVDSVPDKEVNLDVWDKHLEKSITQILDNTNFDDINFFGSSLESSVNGYSDMQVLASDNSVSTSPITSLSNVEDALKEKKGEDSMQSSGFTNLTGNASEEEYENGKLRTPDDERSSDSGFRDKGSLSESVEDTCEGKYNLEDIEAELEEAYVKGAFNNCEIEKKEAKSDNHFGYEETKFYEEENKDDLSDIDGEIEFWQNQETSDYYPEISEFNPVNSHGWYLHPPDENFFVSNDNVDEEFVNALRNELRQKLPVQSRNFHEFSEDHDSASYENPEEDKKFVTNFSVPLSPILEEGDAEQIYYPPPSVEDVGARRKTGTNFMETGKSVDTNAFIHYLDYMVETEGKDKNGERLFSQYCEENGLVPNKKTPLTDPKSGDILIVNMETNEVRLVDGSESKRTANGEVERGDLLDEGSPDDEGLIFTPESASPERDRSLSEPSRSSNGSRVGDVSSEMTISSPDILSECYLTPTSEKSPVLSPEHQKTEGNVDDKSHTDEFVTADSEVSQTANQQTSENTTYVSRAEGAYEMSTSFMGEVSDDEEADTTGKADGGYREDGLDVLSGNVNDWESSSGGEEEEASSSSGEFIWKDGEKESRVKVKRVSEGSCEEPLFQDPEWKKSEEQEPEPDLDCQNDTCEEGRDDEDANTDFSDSEDDPDCSSTGSSASITDFVPSAWNSKAMPSRPALRSPDKKSENQKRSVWFKKQKYHCIYEYPREPSDSESANNSPQKHFSYGIDSSDVSNKYFTYGINSKNLTNNYFAYGLSDLIDYSNYVDWEALDRVERDVISEDGTSDSGVKVVGGTSASDDRNFYNLNYFDYDFNNGEASDEFFVSSSARPFQGGSSQFFPSGSRYPIFKNSEGKTPMSEEPPGTTDFITPDSGVEDTTPQKKPEEDVANVLDNLKFSFIGRPGEGKPASDAFGEDSSSSNDMSIPSNNSPVSPLSPVALGELRHARNKLKLDLPLSHNIDLNMSLGKGVNNKVEELTQN</sequence>
<dbReference type="SUPFAM" id="SSF56112">
    <property type="entry name" value="Protein kinase-like (PK-like)"/>
    <property type="match status" value="1"/>
</dbReference>
<dbReference type="InterPro" id="IPR001245">
    <property type="entry name" value="Ser-Thr/Tyr_kinase_cat_dom"/>
</dbReference>
<dbReference type="Gene3D" id="3.30.200.20">
    <property type="entry name" value="Phosphorylase Kinase, domain 1"/>
    <property type="match status" value="1"/>
</dbReference>
<dbReference type="PANTHER" id="PTHR24417">
    <property type="entry name" value="SERINE/THREONINE-PROTEIN KINASE LMTK1"/>
    <property type="match status" value="1"/>
</dbReference>
<gene>
    <name evidence="4" type="ORF">PYX00_000172</name>
</gene>
<dbReference type="PANTHER" id="PTHR24417:SF7">
    <property type="entry name" value="CHROMATIN MODIFICATION-RELATED PROTEIN EAF1"/>
    <property type="match status" value="1"/>
</dbReference>
<feature type="region of interest" description="Disordered" evidence="1">
    <location>
        <begin position="1553"/>
        <end position="1859"/>
    </location>
</feature>
<reference evidence="4" key="1">
    <citation type="journal article" date="2024" name="Gigascience">
        <title>Chromosome-level genome of the poultry shaft louse Menopon gallinae provides insight into the host-switching and adaptive evolution of parasitic lice.</title>
        <authorList>
            <person name="Xu Y."/>
            <person name="Ma L."/>
            <person name="Liu S."/>
            <person name="Liang Y."/>
            <person name="Liu Q."/>
            <person name="He Z."/>
            <person name="Tian L."/>
            <person name="Duan Y."/>
            <person name="Cai W."/>
            <person name="Li H."/>
            <person name="Song F."/>
        </authorList>
    </citation>
    <scope>NUCLEOTIDE SEQUENCE</scope>
    <source>
        <strain evidence="4">Cailab_2023a</strain>
    </source>
</reference>
<comment type="caution">
    <text evidence="4">The sequence shown here is derived from an EMBL/GenBank/DDBJ whole genome shotgun (WGS) entry which is preliminary data.</text>
</comment>
<dbReference type="InterPro" id="IPR000719">
    <property type="entry name" value="Prot_kinase_dom"/>
</dbReference>
<keyword evidence="2" id="KW-0472">Membrane</keyword>
<dbReference type="GO" id="GO:0004672">
    <property type="term" value="F:protein kinase activity"/>
    <property type="evidence" value="ECO:0007669"/>
    <property type="project" value="InterPro"/>
</dbReference>
<evidence type="ECO:0000259" key="3">
    <source>
        <dbReference type="PROSITE" id="PS50011"/>
    </source>
</evidence>
<feature type="region of interest" description="Disordered" evidence="1">
    <location>
        <begin position="1236"/>
        <end position="1293"/>
    </location>
</feature>
<feature type="compositionally biased region" description="Basic and acidic residues" evidence="1">
    <location>
        <begin position="915"/>
        <end position="925"/>
    </location>
</feature>
<feature type="transmembrane region" description="Helical" evidence="2">
    <location>
        <begin position="6"/>
        <end position="25"/>
    </location>
</feature>
<organism evidence="4">
    <name type="scientific">Menopon gallinae</name>
    <name type="common">poultry shaft louse</name>
    <dbReference type="NCBI Taxonomy" id="328185"/>
    <lineage>
        <taxon>Eukaryota</taxon>
        <taxon>Metazoa</taxon>
        <taxon>Ecdysozoa</taxon>
        <taxon>Arthropoda</taxon>
        <taxon>Hexapoda</taxon>
        <taxon>Insecta</taxon>
        <taxon>Pterygota</taxon>
        <taxon>Neoptera</taxon>
        <taxon>Paraneoptera</taxon>
        <taxon>Psocodea</taxon>
        <taxon>Troctomorpha</taxon>
        <taxon>Phthiraptera</taxon>
        <taxon>Amblycera</taxon>
        <taxon>Menoponidae</taxon>
        <taxon>Menopon</taxon>
    </lineage>
</organism>
<proteinExistence type="predicted"/>
<feature type="compositionally biased region" description="Basic and acidic residues" evidence="1">
    <location>
        <begin position="1706"/>
        <end position="1718"/>
    </location>
</feature>
<feature type="compositionally biased region" description="Polar residues" evidence="1">
    <location>
        <begin position="1819"/>
        <end position="1828"/>
    </location>
</feature>
<evidence type="ECO:0000313" key="4">
    <source>
        <dbReference type="EMBL" id="KAL0278321.1"/>
    </source>
</evidence>
<feature type="compositionally biased region" description="Basic and acidic residues" evidence="1">
    <location>
        <begin position="1553"/>
        <end position="1571"/>
    </location>
</feature>
<feature type="compositionally biased region" description="Acidic residues" evidence="1">
    <location>
        <begin position="1784"/>
        <end position="1818"/>
    </location>
</feature>
<name>A0AAW2I951_9NEOP</name>
<accession>A0AAW2I951</accession>
<feature type="compositionally biased region" description="Basic and acidic residues" evidence="1">
    <location>
        <begin position="1849"/>
        <end position="1858"/>
    </location>
</feature>
<dbReference type="InterPro" id="IPR008266">
    <property type="entry name" value="Tyr_kinase_AS"/>
</dbReference>
<dbReference type="InterPro" id="IPR011009">
    <property type="entry name" value="Kinase-like_dom_sf"/>
</dbReference>
<feature type="compositionally biased region" description="Basic and acidic residues" evidence="1">
    <location>
        <begin position="1264"/>
        <end position="1286"/>
    </location>
</feature>
<evidence type="ECO:0000256" key="2">
    <source>
        <dbReference type="SAM" id="Phobius"/>
    </source>
</evidence>
<protein>
    <recommendedName>
        <fullName evidence="3">Protein kinase domain-containing protein</fullName>
    </recommendedName>
</protein>
<feature type="compositionally biased region" description="Polar residues" evidence="1">
    <location>
        <begin position="1598"/>
        <end position="1607"/>
    </location>
</feature>
<feature type="region of interest" description="Disordered" evidence="1">
    <location>
        <begin position="904"/>
        <end position="955"/>
    </location>
</feature>
<dbReference type="Pfam" id="PF07714">
    <property type="entry name" value="PK_Tyr_Ser-Thr"/>
    <property type="match status" value="1"/>
</dbReference>
<feature type="compositionally biased region" description="Acidic residues" evidence="1">
    <location>
        <begin position="1572"/>
        <end position="1581"/>
    </location>
</feature>